<dbReference type="RefSeq" id="WP_095981994.1">
    <property type="nucleotide sequence ID" value="NZ_CP022163.1"/>
</dbReference>
<accession>A0A250ISY0</accession>
<dbReference type="AlphaFoldDB" id="A0A250ISY0"/>
<dbReference type="Pfam" id="PF01370">
    <property type="entry name" value="Epimerase"/>
    <property type="match status" value="2"/>
</dbReference>
<name>A0A250ISY0_9BACT</name>
<dbReference type="PANTHER" id="PTHR48079">
    <property type="entry name" value="PROTEIN YEEZ"/>
    <property type="match status" value="1"/>
</dbReference>
<dbReference type="KEGG" id="mbd:MEBOL_007547"/>
<feature type="domain" description="NAD-dependent epimerase/dehydratase" evidence="2">
    <location>
        <begin position="5"/>
        <end position="77"/>
    </location>
</feature>
<evidence type="ECO:0000256" key="1">
    <source>
        <dbReference type="SAM" id="MobiDB-lite"/>
    </source>
</evidence>
<dbReference type="InterPro" id="IPR036291">
    <property type="entry name" value="NAD(P)-bd_dom_sf"/>
</dbReference>
<dbReference type="EMBL" id="CP022163">
    <property type="protein sequence ID" value="ATB34046.1"/>
    <property type="molecule type" value="Genomic_DNA"/>
</dbReference>
<gene>
    <name evidence="3" type="ORF">MEBOL_007547</name>
</gene>
<reference evidence="3 4" key="1">
    <citation type="submission" date="2017-06" db="EMBL/GenBank/DDBJ databases">
        <authorList>
            <person name="Kim H.J."/>
            <person name="Triplett B.A."/>
        </authorList>
    </citation>
    <scope>NUCLEOTIDE SEQUENCE [LARGE SCALE GENOMIC DNA]</scope>
    <source>
        <strain evidence="3 4">DSM 14713</strain>
    </source>
</reference>
<organism evidence="3 4">
    <name type="scientific">Melittangium boletus DSM 14713</name>
    <dbReference type="NCBI Taxonomy" id="1294270"/>
    <lineage>
        <taxon>Bacteria</taxon>
        <taxon>Pseudomonadati</taxon>
        <taxon>Myxococcota</taxon>
        <taxon>Myxococcia</taxon>
        <taxon>Myxococcales</taxon>
        <taxon>Cystobacterineae</taxon>
        <taxon>Archangiaceae</taxon>
        <taxon>Melittangium</taxon>
    </lineage>
</organism>
<evidence type="ECO:0000259" key="2">
    <source>
        <dbReference type="Pfam" id="PF01370"/>
    </source>
</evidence>
<proteinExistence type="predicted"/>
<keyword evidence="4" id="KW-1185">Reference proteome</keyword>
<dbReference type="GO" id="GO:0004029">
    <property type="term" value="F:aldehyde dehydrogenase (NAD+) activity"/>
    <property type="evidence" value="ECO:0007669"/>
    <property type="project" value="TreeGrafter"/>
</dbReference>
<evidence type="ECO:0000313" key="3">
    <source>
        <dbReference type="EMBL" id="ATB34046.1"/>
    </source>
</evidence>
<dbReference type="InterPro" id="IPR051783">
    <property type="entry name" value="NAD(P)-dependent_oxidoreduct"/>
</dbReference>
<dbReference type="GO" id="GO:0005737">
    <property type="term" value="C:cytoplasm"/>
    <property type="evidence" value="ECO:0007669"/>
    <property type="project" value="TreeGrafter"/>
</dbReference>
<feature type="compositionally biased region" description="Low complexity" evidence="1">
    <location>
        <begin position="99"/>
        <end position="110"/>
    </location>
</feature>
<protein>
    <submittedName>
        <fullName evidence="3">Epimerase</fullName>
    </submittedName>
</protein>
<dbReference type="Proteomes" id="UP000217289">
    <property type="component" value="Chromosome"/>
</dbReference>
<feature type="region of interest" description="Disordered" evidence="1">
    <location>
        <begin position="99"/>
        <end position="123"/>
    </location>
</feature>
<feature type="domain" description="NAD-dependent epimerase/dehydratase" evidence="2">
    <location>
        <begin position="93"/>
        <end position="214"/>
    </location>
</feature>
<dbReference type="Gene3D" id="3.40.50.720">
    <property type="entry name" value="NAD(P)-binding Rossmann-like Domain"/>
    <property type="match status" value="1"/>
</dbReference>
<dbReference type="OrthoDB" id="9787292at2"/>
<dbReference type="SUPFAM" id="SSF51735">
    <property type="entry name" value="NAD(P)-binding Rossmann-fold domains"/>
    <property type="match status" value="1"/>
</dbReference>
<dbReference type="InterPro" id="IPR001509">
    <property type="entry name" value="Epimerase_deHydtase"/>
</dbReference>
<evidence type="ECO:0000313" key="4">
    <source>
        <dbReference type="Proteomes" id="UP000217289"/>
    </source>
</evidence>
<dbReference type="PANTHER" id="PTHR48079:SF6">
    <property type="entry name" value="NAD(P)-BINDING DOMAIN-CONTAINING PROTEIN-RELATED"/>
    <property type="match status" value="1"/>
</dbReference>
<sequence>MQRAFLTGITGYIGGSVAEGLRRKGYSVTGVVRTQAQAEQLSARGMTPVLGTLDDGALLARLAREADVTINAADSDHRPAIEALVGGLKGTNKTLIHTSGSSVVSEEGTGAPSERVFEDDTPYTPVPGKADRVAIDRFVRNSASEGIRAIVVCPTMIYGRGLGLKRDSQQLPFLIHESVRRGAGAHIGPGLNIWSNVHIEDLTELYLLVLEHAKPGDFFFAEGGEARLLDIAAAISRMLGFGGRTVTWPLDEAIASIGEGFARFGLASNSRVRATHARRLGWSPQGPSLPRDVEFGSYREDFAALAK</sequence>